<keyword evidence="3" id="KW-1185">Reference proteome</keyword>
<evidence type="ECO:0000313" key="2">
    <source>
        <dbReference type="EMBL" id="KAF2490372.1"/>
    </source>
</evidence>
<evidence type="ECO:0000256" key="1">
    <source>
        <dbReference type="SAM" id="MobiDB-lite"/>
    </source>
</evidence>
<gene>
    <name evidence="2" type="ORF">BU16DRAFT_543703</name>
</gene>
<accession>A0A6A6QDM1</accession>
<dbReference type="Proteomes" id="UP000799750">
    <property type="component" value="Unassembled WGS sequence"/>
</dbReference>
<protein>
    <submittedName>
        <fullName evidence="2">Uncharacterized protein</fullName>
    </submittedName>
</protein>
<proteinExistence type="predicted"/>
<name>A0A6A6QDM1_9PEZI</name>
<sequence length="241" mass="26913">MPSPTGSPSSTASNDSFVDAPQALSVTQAQMALIREQLWLQAPPVPSPRRAEGSFYPDKDDERIPCECRIPGLFPDLVATPATPDAPLRVVPEGDPDANYQVLITQYCPHDRCQVVFAFHLAGTVVQTDFEAFWEAGWQVEEPQRLSRVDLDTVTVYKIVRDWEVLPGQIIRGNVTVAEFVGACLALEDAYAALLEEEGEEEFERALAEAEGDEEGEEDEEMEFVLTEEEYAEWLLDTEME</sequence>
<reference evidence="2" key="1">
    <citation type="journal article" date="2020" name="Stud. Mycol.">
        <title>101 Dothideomycetes genomes: a test case for predicting lifestyles and emergence of pathogens.</title>
        <authorList>
            <person name="Haridas S."/>
            <person name="Albert R."/>
            <person name="Binder M."/>
            <person name="Bloem J."/>
            <person name="Labutti K."/>
            <person name="Salamov A."/>
            <person name="Andreopoulos B."/>
            <person name="Baker S."/>
            <person name="Barry K."/>
            <person name="Bills G."/>
            <person name="Bluhm B."/>
            <person name="Cannon C."/>
            <person name="Castanera R."/>
            <person name="Culley D."/>
            <person name="Daum C."/>
            <person name="Ezra D."/>
            <person name="Gonzalez J."/>
            <person name="Henrissat B."/>
            <person name="Kuo A."/>
            <person name="Liang C."/>
            <person name="Lipzen A."/>
            <person name="Lutzoni F."/>
            <person name="Magnuson J."/>
            <person name="Mondo S."/>
            <person name="Nolan M."/>
            <person name="Ohm R."/>
            <person name="Pangilinan J."/>
            <person name="Park H.-J."/>
            <person name="Ramirez L."/>
            <person name="Alfaro M."/>
            <person name="Sun H."/>
            <person name="Tritt A."/>
            <person name="Yoshinaga Y."/>
            <person name="Zwiers L.-H."/>
            <person name="Turgeon B."/>
            <person name="Goodwin S."/>
            <person name="Spatafora J."/>
            <person name="Crous P."/>
            <person name="Grigoriev I."/>
        </authorList>
    </citation>
    <scope>NUCLEOTIDE SEQUENCE</scope>
    <source>
        <strain evidence="2">CBS 269.34</strain>
    </source>
</reference>
<dbReference type="OrthoDB" id="10473311at2759"/>
<feature type="compositionally biased region" description="Acidic residues" evidence="1">
    <location>
        <begin position="210"/>
        <end position="223"/>
    </location>
</feature>
<organism evidence="2 3">
    <name type="scientific">Lophium mytilinum</name>
    <dbReference type="NCBI Taxonomy" id="390894"/>
    <lineage>
        <taxon>Eukaryota</taxon>
        <taxon>Fungi</taxon>
        <taxon>Dikarya</taxon>
        <taxon>Ascomycota</taxon>
        <taxon>Pezizomycotina</taxon>
        <taxon>Dothideomycetes</taxon>
        <taxon>Pleosporomycetidae</taxon>
        <taxon>Mytilinidiales</taxon>
        <taxon>Mytilinidiaceae</taxon>
        <taxon>Lophium</taxon>
    </lineage>
</organism>
<feature type="region of interest" description="Disordered" evidence="1">
    <location>
        <begin position="202"/>
        <end position="223"/>
    </location>
</feature>
<dbReference type="AlphaFoldDB" id="A0A6A6QDM1"/>
<dbReference type="EMBL" id="MU004197">
    <property type="protein sequence ID" value="KAF2490372.1"/>
    <property type="molecule type" value="Genomic_DNA"/>
</dbReference>
<evidence type="ECO:0000313" key="3">
    <source>
        <dbReference type="Proteomes" id="UP000799750"/>
    </source>
</evidence>